<evidence type="ECO:0008006" key="5">
    <source>
        <dbReference type="Google" id="ProtNLM"/>
    </source>
</evidence>
<proteinExistence type="inferred from homology"/>
<comment type="similarity">
    <text evidence="1">Belongs to the cornifelin family.</text>
</comment>
<comment type="caution">
    <text evidence="3">The sequence shown here is derived from an EMBL/GenBank/DDBJ whole genome shotgun (WGS) entry which is preliminary data.</text>
</comment>
<sequence length="157" mass="16888">MRERSDEPRAWGDGVEGGGGVMMGYARSKRAWRGGKAGGAAGRPVQTTTSPPETSRNTRQHSTMGEWSNGICGCFSNCGLCIITYFVPCLTAGQNAEAVGESCCVYGCLTLLGPIGIWSRAKIRGKIREQKGIDGTFCMDCVFHWFLPLCALVQEAN</sequence>
<dbReference type="EMBL" id="JACVVK020000001">
    <property type="protein sequence ID" value="KAK7508473.1"/>
    <property type="molecule type" value="Genomic_DNA"/>
</dbReference>
<dbReference type="InterPro" id="IPR006461">
    <property type="entry name" value="PLAC_motif_containing"/>
</dbReference>
<accession>A0ABD0MBU7</accession>
<reference evidence="3 4" key="1">
    <citation type="journal article" date="2023" name="Sci. Data">
        <title>Genome assembly of the Korean intertidal mud-creeper Batillaria attramentaria.</title>
        <authorList>
            <person name="Patra A.K."/>
            <person name="Ho P.T."/>
            <person name="Jun S."/>
            <person name="Lee S.J."/>
            <person name="Kim Y."/>
            <person name="Won Y.J."/>
        </authorList>
    </citation>
    <scope>NUCLEOTIDE SEQUENCE [LARGE SCALE GENOMIC DNA]</scope>
    <source>
        <strain evidence="3">Wonlab-2016</strain>
    </source>
</reference>
<gene>
    <name evidence="3" type="ORF">BaRGS_00000039</name>
</gene>
<dbReference type="Proteomes" id="UP001519460">
    <property type="component" value="Unassembled WGS sequence"/>
</dbReference>
<feature type="non-terminal residue" evidence="3">
    <location>
        <position position="157"/>
    </location>
</feature>
<feature type="compositionally biased region" description="Polar residues" evidence="2">
    <location>
        <begin position="45"/>
        <end position="61"/>
    </location>
</feature>
<evidence type="ECO:0000313" key="4">
    <source>
        <dbReference type="Proteomes" id="UP001519460"/>
    </source>
</evidence>
<dbReference type="AlphaFoldDB" id="A0ABD0MBU7"/>
<feature type="region of interest" description="Disordered" evidence="2">
    <location>
        <begin position="34"/>
        <end position="61"/>
    </location>
</feature>
<organism evidence="3 4">
    <name type="scientific">Batillaria attramentaria</name>
    <dbReference type="NCBI Taxonomy" id="370345"/>
    <lineage>
        <taxon>Eukaryota</taxon>
        <taxon>Metazoa</taxon>
        <taxon>Spiralia</taxon>
        <taxon>Lophotrochozoa</taxon>
        <taxon>Mollusca</taxon>
        <taxon>Gastropoda</taxon>
        <taxon>Caenogastropoda</taxon>
        <taxon>Sorbeoconcha</taxon>
        <taxon>Cerithioidea</taxon>
        <taxon>Batillariidae</taxon>
        <taxon>Batillaria</taxon>
    </lineage>
</organism>
<evidence type="ECO:0000256" key="2">
    <source>
        <dbReference type="SAM" id="MobiDB-lite"/>
    </source>
</evidence>
<dbReference type="Pfam" id="PF04749">
    <property type="entry name" value="PLAC8"/>
    <property type="match status" value="1"/>
</dbReference>
<keyword evidence="4" id="KW-1185">Reference proteome</keyword>
<evidence type="ECO:0000313" key="3">
    <source>
        <dbReference type="EMBL" id="KAK7508473.1"/>
    </source>
</evidence>
<name>A0ABD0MBU7_9CAEN</name>
<protein>
    <recommendedName>
        <fullName evidence="5">PLAC8 family protein</fullName>
    </recommendedName>
</protein>
<dbReference type="PANTHER" id="PTHR15907">
    <property type="entry name" value="DUF614 FAMILY PROTEIN-RELATED"/>
    <property type="match status" value="1"/>
</dbReference>
<evidence type="ECO:0000256" key="1">
    <source>
        <dbReference type="ARBA" id="ARBA00009024"/>
    </source>
</evidence>
<dbReference type="NCBIfam" id="TIGR01571">
    <property type="entry name" value="A_thal_Cys_rich"/>
    <property type="match status" value="1"/>
</dbReference>